<protein>
    <submittedName>
        <fullName evidence="1">Uncharacterized protein</fullName>
    </submittedName>
</protein>
<comment type="caution">
    <text evidence="1">The sequence shown here is derived from an EMBL/GenBank/DDBJ whole genome shotgun (WGS) entry which is preliminary data.</text>
</comment>
<evidence type="ECO:0000313" key="1">
    <source>
        <dbReference type="EMBL" id="KAG2381361.1"/>
    </source>
</evidence>
<keyword evidence="2" id="KW-1185">Reference proteome</keyword>
<sequence length="117" mass="13615">MFDIRLELISSHCYHSGQQYFLPMVRESSEPQKIQDDDNEPLIFHQIGTNQPTVTLFCMDIPESWTSWYSYTTFHLNTPKYIEKDSKDNQVLSENEANHLVQMLDTSIVNSLSELGL</sequence>
<evidence type="ECO:0000313" key="2">
    <source>
        <dbReference type="Proteomes" id="UP000816034"/>
    </source>
</evidence>
<dbReference type="AlphaFoldDB" id="A0AA88GI28"/>
<dbReference type="EMBL" id="PYSW02000027">
    <property type="protein sequence ID" value="KAG2381361.1"/>
    <property type="molecule type" value="Genomic_DNA"/>
</dbReference>
<organism evidence="1 2">
    <name type="scientific">Naegleria lovaniensis</name>
    <name type="common">Amoeba</name>
    <dbReference type="NCBI Taxonomy" id="51637"/>
    <lineage>
        <taxon>Eukaryota</taxon>
        <taxon>Discoba</taxon>
        <taxon>Heterolobosea</taxon>
        <taxon>Tetramitia</taxon>
        <taxon>Eutetramitia</taxon>
        <taxon>Vahlkampfiidae</taxon>
        <taxon>Naegleria</taxon>
    </lineage>
</organism>
<gene>
    <name evidence="1" type="ORF">C9374_006350</name>
</gene>
<reference evidence="1 2" key="1">
    <citation type="journal article" date="2018" name="BMC Genomics">
        <title>The genome of Naegleria lovaniensis, the basis for a comparative approach to unravel pathogenicity factors of the human pathogenic amoeba N. fowleri.</title>
        <authorList>
            <person name="Liechti N."/>
            <person name="Schurch N."/>
            <person name="Bruggmann R."/>
            <person name="Wittwer M."/>
        </authorList>
    </citation>
    <scope>NUCLEOTIDE SEQUENCE [LARGE SCALE GENOMIC DNA]</scope>
    <source>
        <strain evidence="1 2">ATCC 30569</strain>
    </source>
</reference>
<dbReference type="GeneID" id="68098804"/>
<proteinExistence type="predicted"/>
<name>A0AA88GI28_NAELO</name>
<accession>A0AA88GI28</accession>
<dbReference type="Proteomes" id="UP000816034">
    <property type="component" value="Unassembled WGS sequence"/>
</dbReference>
<dbReference type="RefSeq" id="XP_044547041.1">
    <property type="nucleotide sequence ID" value="XM_044696201.1"/>
</dbReference>